<accession>A9IHH9</accession>
<dbReference type="InterPro" id="IPR015815">
    <property type="entry name" value="HIBADH-related"/>
</dbReference>
<keyword evidence="2" id="KW-0520">NAD</keyword>
<keyword evidence="7" id="KW-1185">Reference proteome</keyword>
<dbReference type="GO" id="GO:0016491">
    <property type="term" value="F:oxidoreductase activity"/>
    <property type="evidence" value="ECO:0007669"/>
    <property type="project" value="UniProtKB-KW"/>
</dbReference>
<dbReference type="InterPro" id="IPR013328">
    <property type="entry name" value="6PGD_dom2"/>
</dbReference>
<sequence length="302" mass="30863">MSAALAFCGTGLMGAPMVRRLLAAGHRVRVWNRSPDKARALAADGAEPADTPAEAADGCAGVFLCLTDERAVQDTVFGAQGVHRARGAWLVDHSSIAPEAARRFAAQLQQINGRTWIDAPVSGGVAGARAGTLSVMAGGPADAIQAASACMRAYAARITRMGPVGAGQIAKLCNQTIVASTVNAIAEAVALAQRSGIDAATLNTALAGGWADSVLLQIFVPRMTAAVEQPLGTVDTMLKDVENIAALARATHTELAGLNGVLASYRAAAAQGLGPADLSDIVRVAWPERPHGHGHGHGHGQP</sequence>
<dbReference type="Gene3D" id="3.40.50.720">
    <property type="entry name" value="NAD(P)-binding Rossmann-like Domain"/>
    <property type="match status" value="1"/>
</dbReference>
<dbReference type="InterPro" id="IPR036291">
    <property type="entry name" value="NAD(P)-bd_dom_sf"/>
</dbReference>
<feature type="domain" description="3-hydroxyisobutyrate dehydrogenase-like NAD-binding" evidence="5">
    <location>
        <begin position="165"/>
        <end position="284"/>
    </location>
</feature>
<proteinExistence type="predicted"/>
<dbReference type="eggNOG" id="COG2084">
    <property type="taxonomic scope" value="Bacteria"/>
</dbReference>
<evidence type="ECO:0000256" key="2">
    <source>
        <dbReference type="ARBA" id="ARBA00023027"/>
    </source>
</evidence>
<keyword evidence="1 6" id="KW-0560">Oxidoreductase</keyword>
<dbReference type="InterPro" id="IPR008927">
    <property type="entry name" value="6-PGluconate_DH-like_C_sf"/>
</dbReference>
<evidence type="ECO:0000256" key="3">
    <source>
        <dbReference type="PIRSR" id="PIRSR000103-1"/>
    </source>
</evidence>
<reference evidence="6 7" key="1">
    <citation type="journal article" date="2008" name="BMC Genomics">
        <title>The missing link: Bordetella petrii is endowed with both the metabolic versatility of environmental bacteria and virulence traits of pathogenic Bordetellae.</title>
        <authorList>
            <person name="Gross R."/>
            <person name="Guzman C.A."/>
            <person name="Sebaihia M."/>
            <person name="Martins Dos Santos V.A."/>
            <person name="Pieper D.H."/>
            <person name="Koebnik R."/>
            <person name="Lechner M."/>
            <person name="Bartels D."/>
            <person name="Buhrmester J."/>
            <person name="Choudhuri J.V."/>
            <person name="Ebensen T."/>
            <person name="Gaigalat L."/>
            <person name="Herrmann S."/>
            <person name="Khachane A.N."/>
            <person name="Larisch C."/>
            <person name="Link S."/>
            <person name="Linke B."/>
            <person name="Meyer F."/>
            <person name="Mormann S."/>
            <person name="Nakunst D."/>
            <person name="Rueckert C."/>
            <person name="Schneiker-Bekel S."/>
            <person name="Schulze K."/>
            <person name="Vorhoelter F.J."/>
            <person name="Yevsa T."/>
            <person name="Engle J.T."/>
            <person name="Goldman W.E."/>
            <person name="Puehler A."/>
            <person name="Goebel U.B."/>
            <person name="Goesmann A."/>
            <person name="Bloecker H."/>
            <person name="Kaiser O."/>
            <person name="Martinez-Arias R."/>
        </authorList>
    </citation>
    <scope>NUCLEOTIDE SEQUENCE [LARGE SCALE GENOMIC DNA]</scope>
    <source>
        <strain evidence="7">ATCC BAA-461 / DSM 12804 / CCUG 43448 / CIP 107267 / Se-1111R</strain>
    </source>
</reference>
<evidence type="ECO:0000259" key="5">
    <source>
        <dbReference type="Pfam" id="PF14833"/>
    </source>
</evidence>
<dbReference type="Pfam" id="PF14833">
    <property type="entry name" value="NAD_binding_11"/>
    <property type="match status" value="1"/>
</dbReference>
<feature type="domain" description="6-phosphogluconate dehydrogenase NADP-binding" evidence="4">
    <location>
        <begin position="5"/>
        <end position="162"/>
    </location>
</feature>
<dbReference type="InterPro" id="IPR006115">
    <property type="entry name" value="6PGDH_NADP-bd"/>
</dbReference>
<evidence type="ECO:0000313" key="7">
    <source>
        <dbReference type="Proteomes" id="UP000001225"/>
    </source>
</evidence>
<dbReference type="SUPFAM" id="SSF48179">
    <property type="entry name" value="6-phosphogluconate dehydrogenase C-terminal domain-like"/>
    <property type="match status" value="1"/>
</dbReference>
<name>A9IHH9_BORPD</name>
<dbReference type="Gene3D" id="1.10.1040.10">
    <property type="entry name" value="N-(1-d-carboxylethyl)-l-norvaline Dehydrogenase, domain 2"/>
    <property type="match status" value="1"/>
</dbReference>
<dbReference type="GO" id="GO:0051287">
    <property type="term" value="F:NAD binding"/>
    <property type="evidence" value="ECO:0007669"/>
    <property type="project" value="InterPro"/>
</dbReference>
<dbReference type="PANTHER" id="PTHR43060:SF15">
    <property type="entry name" value="3-HYDROXYISOBUTYRATE DEHYDROGENASE-LIKE 1, MITOCHONDRIAL-RELATED"/>
    <property type="match status" value="1"/>
</dbReference>
<dbReference type="PIRSF" id="PIRSF000103">
    <property type="entry name" value="HIBADH"/>
    <property type="match status" value="1"/>
</dbReference>
<dbReference type="GO" id="GO:0050661">
    <property type="term" value="F:NADP binding"/>
    <property type="evidence" value="ECO:0007669"/>
    <property type="project" value="InterPro"/>
</dbReference>
<dbReference type="SUPFAM" id="SSF51735">
    <property type="entry name" value="NAD(P)-binding Rossmann-fold domains"/>
    <property type="match status" value="1"/>
</dbReference>
<dbReference type="STRING" id="94624.Bpet4869"/>
<dbReference type="Proteomes" id="UP000001225">
    <property type="component" value="Chromosome"/>
</dbReference>
<dbReference type="EC" id="1.1.1.-" evidence="6"/>
<dbReference type="KEGG" id="bpt:Bpet4869"/>
<feature type="active site" evidence="3">
    <location>
        <position position="171"/>
    </location>
</feature>
<organism evidence="6 7">
    <name type="scientific">Bordetella petrii (strain ATCC BAA-461 / DSM 12804 / CCUG 43448 / CIP 107267 / Se-1111R)</name>
    <dbReference type="NCBI Taxonomy" id="340100"/>
    <lineage>
        <taxon>Bacteria</taxon>
        <taxon>Pseudomonadati</taxon>
        <taxon>Pseudomonadota</taxon>
        <taxon>Betaproteobacteria</taxon>
        <taxon>Burkholderiales</taxon>
        <taxon>Alcaligenaceae</taxon>
        <taxon>Bordetella</taxon>
    </lineage>
</organism>
<gene>
    <name evidence="6" type="ordered locus">Bpet4869</name>
</gene>
<dbReference type="EMBL" id="AM902716">
    <property type="protein sequence ID" value="CAP45221.1"/>
    <property type="molecule type" value="Genomic_DNA"/>
</dbReference>
<protein>
    <submittedName>
        <fullName evidence="6">Probable dehydrogenase</fullName>
        <ecNumber evidence="6">1.1.1.-</ecNumber>
    </submittedName>
</protein>
<evidence type="ECO:0000313" key="6">
    <source>
        <dbReference type="EMBL" id="CAP45221.1"/>
    </source>
</evidence>
<evidence type="ECO:0000259" key="4">
    <source>
        <dbReference type="Pfam" id="PF03446"/>
    </source>
</evidence>
<dbReference type="Pfam" id="PF03446">
    <property type="entry name" value="NAD_binding_2"/>
    <property type="match status" value="1"/>
</dbReference>
<dbReference type="PANTHER" id="PTHR43060">
    <property type="entry name" value="3-HYDROXYISOBUTYRATE DEHYDROGENASE-LIKE 1, MITOCHONDRIAL-RELATED"/>
    <property type="match status" value="1"/>
</dbReference>
<dbReference type="AlphaFoldDB" id="A9IHH9"/>
<evidence type="ECO:0000256" key="1">
    <source>
        <dbReference type="ARBA" id="ARBA00023002"/>
    </source>
</evidence>
<dbReference type="InterPro" id="IPR029154">
    <property type="entry name" value="HIBADH-like_NADP-bd"/>
</dbReference>